<sequence>MNRISMSAFSALMIMPLMVVWPAQAGQATATLKAPYQVSLKFNAPKKKAPPSTAGGATRGFCAIAETEKVATPLTPKDEVGLTLAARPSFFFFVPSSPAKTAEFLLLSDDDTEIVYQHTFKLPNRAGVVEFALPEDAPELEVGKQYHWFITLGCDTAMGASGNPTVEGWIERTEAPSKLVQALQKATIGSYPTVYAESGIWYETLSSLASQRRQSPNSTRPQAEWRDLLKSVGLESIASEPLAN</sequence>
<protein>
    <submittedName>
        <fullName evidence="2">DUF928 domain-containing protein</fullName>
    </submittedName>
</protein>
<organism evidence="2">
    <name type="scientific">Oscillatoriales cyanobacterium SpSt-418</name>
    <dbReference type="NCBI Taxonomy" id="2282169"/>
    <lineage>
        <taxon>Bacteria</taxon>
        <taxon>Bacillati</taxon>
        <taxon>Cyanobacteriota</taxon>
        <taxon>Cyanophyceae</taxon>
        <taxon>Oscillatoriophycideae</taxon>
        <taxon>Oscillatoriales</taxon>
    </lineage>
</organism>
<keyword evidence="1" id="KW-0732">Signal</keyword>
<name>A0A7C3KHM3_9CYAN</name>
<evidence type="ECO:0000256" key="1">
    <source>
        <dbReference type="SAM" id="SignalP"/>
    </source>
</evidence>
<reference evidence="2" key="1">
    <citation type="journal article" date="2020" name="mSystems">
        <title>Genome- and Community-Level Interaction Insights into Carbon Utilization and Element Cycling Functions of Hydrothermarchaeota in Hydrothermal Sediment.</title>
        <authorList>
            <person name="Zhou Z."/>
            <person name="Liu Y."/>
            <person name="Xu W."/>
            <person name="Pan J."/>
            <person name="Luo Z.H."/>
            <person name="Li M."/>
        </authorList>
    </citation>
    <scope>NUCLEOTIDE SEQUENCE [LARGE SCALE GENOMIC DNA]</scope>
    <source>
        <strain evidence="2">SpSt-418</strain>
    </source>
</reference>
<comment type="caution">
    <text evidence="2">The sequence shown here is derived from an EMBL/GenBank/DDBJ whole genome shotgun (WGS) entry which is preliminary data.</text>
</comment>
<gene>
    <name evidence="2" type="ORF">ENR64_20795</name>
</gene>
<feature type="signal peptide" evidence="1">
    <location>
        <begin position="1"/>
        <end position="25"/>
    </location>
</feature>
<evidence type="ECO:0000313" key="2">
    <source>
        <dbReference type="EMBL" id="HFN00148.1"/>
    </source>
</evidence>
<dbReference type="AlphaFoldDB" id="A0A7C3KHM3"/>
<dbReference type="Pfam" id="PF06051">
    <property type="entry name" value="DUF928"/>
    <property type="match status" value="1"/>
</dbReference>
<accession>A0A7C3KHM3</accession>
<proteinExistence type="predicted"/>
<dbReference type="EMBL" id="DSRU01000295">
    <property type="protein sequence ID" value="HFN00148.1"/>
    <property type="molecule type" value="Genomic_DNA"/>
</dbReference>
<feature type="chain" id="PRO_5028064855" evidence="1">
    <location>
        <begin position="26"/>
        <end position="244"/>
    </location>
</feature>
<dbReference type="InterPro" id="IPR010328">
    <property type="entry name" value="DUF928"/>
</dbReference>